<comment type="caution">
    <text evidence="1">The sequence shown here is derived from an EMBL/GenBank/DDBJ whole genome shotgun (WGS) entry which is preliminary data.</text>
</comment>
<organism evidence="1 2">
    <name type="scientific">Dichanthelium oligosanthes</name>
    <dbReference type="NCBI Taxonomy" id="888268"/>
    <lineage>
        <taxon>Eukaryota</taxon>
        <taxon>Viridiplantae</taxon>
        <taxon>Streptophyta</taxon>
        <taxon>Embryophyta</taxon>
        <taxon>Tracheophyta</taxon>
        <taxon>Spermatophyta</taxon>
        <taxon>Magnoliopsida</taxon>
        <taxon>Liliopsida</taxon>
        <taxon>Poales</taxon>
        <taxon>Poaceae</taxon>
        <taxon>PACMAD clade</taxon>
        <taxon>Panicoideae</taxon>
        <taxon>Panicodae</taxon>
        <taxon>Paniceae</taxon>
        <taxon>Dichantheliinae</taxon>
        <taxon>Dichanthelium</taxon>
    </lineage>
</organism>
<reference evidence="1 2" key="1">
    <citation type="submission" date="2016-09" db="EMBL/GenBank/DDBJ databases">
        <title>The draft genome of Dichanthelium oligosanthes: A C3 panicoid grass species.</title>
        <authorList>
            <person name="Studer A.J."/>
            <person name="Schnable J.C."/>
            <person name="Brutnell T.P."/>
        </authorList>
    </citation>
    <scope>NUCLEOTIDE SEQUENCE [LARGE SCALE GENOMIC DNA]</scope>
    <source>
        <strain evidence="2">cv. Kellogg 1175</strain>
        <tissue evidence="1">Leaf</tissue>
    </source>
</reference>
<accession>A0A1E5UVG3</accession>
<evidence type="ECO:0000313" key="2">
    <source>
        <dbReference type="Proteomes" id="UP000095767"/>
    </source>
</evidence>
<name>A0A1E5UVG3_9POAL</name>
<proteinExistence type="predicted"/>
<protein>
    <submittedName>
        <fullName evidence="1">Uncharacterized protein</fullName>
    </submittedName>
</protein>
<sequence length="273" mass="28934">MATASSGTAICSDAFAAGEGAARPASRASCPARTTCACRPARTTAPSGRSSSAASPPACRPNLRLHRFHVAGSGRVIGRSDDLLEPFCGVFPDDEDRTAFHVALAALAPDRRRLYLVCARQPALGSTGTGAGQAADAGLPPNTEYVAISAHGGIWVPAVWAVRCLDCAFTYRLFVYRLVDGDGSWAEVNSADFPYKLSLENPYGGYLLQGYAVINDRFILLSSINSSFFCFDCAAGTLTRVVTDGGEGGESRTHSHRYVPISGRGVHVCPRRR</sequence>
<dbReference type="OrthoDB" id="661607at2759"/>
<gene>
    <name evidence="1" type="ORF">BAE44_0022103</name>
</gene>
<evidence type="ECO:0000313" key="1">
    <source>
        <dbReference type="EMBL" id="OEL16876.1"/>
    </source>
</evidence>
<dbReference type="EMBL" id="LWDX02061735">
    <property type="protein sequence ID" value="OEL16876.1"/>
    <property type="molecule type" value="Genomic_DNA"/>
</dbReference>
<dbReference type="Proteomes" id="UP000095767">
    <property type="component" value="Unassembled WGS sequence"/>
</dbReference>
<keyword evidence="2" id="KW-1185">Reference proteome</keyword>
<dbReference type="AlphaFoldDB" id="A0A1E5UVG3"/>